<dbReference type="Proteomes" id="UP000823588">
    <property type="component" value="Unassembled WGS sequence"/>
</dbReference>
<gene>
    <name evidence="2" type="ORF">J2751_002123</name>
</gene>
<dbReference type="OrthoDB" id="327683at2157"/>
<name>A0A8T4GFW6_9EURY</name>
<keyword evidence="3" id="KW-1185">Reference proteome</keyword>
<dbReference type="AlphaFoldDB" id="A0A8T4GFW6"/>
<dbReference type="EMBL" id="JAGGKQ010000015">
    <property type="protein sequence ID" value="MBP1923086.1"/>
    <property type="molecule type" value="Genomic_DNA"/>
</dbReference>
<feature type="transmembrane region" description="Helical" evidence="1">
    <location>
        <begin position="12"/>
        <end position="31"/>
    </location>
</feature>
<protein>
    <submittedName>
        <fullName evidence="2">O-antigen/teichoic acid export membrane protein</fullName>
    </submittedName>
</protein>
<organism evidence="2 3">
    <name type="scientific">Halorubrum alkaliphilum</name>
    <dbReference type="NCBI Taxonomy" id="261290"/>
    <lineage>
        <taxon>Archaea</taxon>
        <taxon>Methanobacteriati</taxon>
        <taxon>Methanobacteriota</taxon>
        <taxon>Stenosarchaea group</taxon>
        <taxon>Halobacteria</taxon>
        <taxon>Halobacteriales</taxon>
        <taxon>Haloferacaceae</taxon>
        <taxon>Halorubrum</taxon>
    </lineage>
</organism>
<feature type="transmembrane region" description="Helical" evidence="1">
    <location>
        <begin position="99"/>
        <end position="117"/>
    </location>
</feature>
<evidence type="ECO:0000313" key="3">
    <source>
        <dbReference type="Proteomes" id="UP000823588"/>
    </source>
</evidence>
<feature type="transmembrane region" description="Helical" evidence="1">
    <location>
        <begin position="70"/>
        <end position="93"/>
    </location>
</feature>
<reference evidence="2" key="1">
    <citation type="submission" date="2021-03" db="EMBL/GenBank/DDBJ databases">
        <title>Genomic Encyclopedia of Type Strains, Phase IV (KMG-IV): sequencing the most valuable type-strain genomes for metagenomic binning, comparative biology and taxonomic classification.</title>
        <authorList>
            <person name="Goeker M."/>
        </authorList>
    </citation>
    <scope>NUCLEOTIDE SEQUENCE</scope>
    <source>
        <strain evidence="2">DSM 23564</strain>
    </source>
</reference>
<keyword evidence="1" id="KW-1133">Transmembrane helix</keyword>
<sequence>MPPNEPSRRQRLGSYVVIGLFCVYGVAQFVAADPQPWGVAAGWAAATAVVLGPIAWLARDRIPPERRETLGYVAAGAGVLVASIWLGVALAFAPSLFPYGPGFLVGVVLGWILVCLAERTVVPEQLRGASI</sequence>
<dbReference type="RefSeq" id="WP_209485815.1">
    <property type="nucleotide sequence ID" value="NZ_JAGGKQ010000015.1"/>
</dbReference>
<keyword evidence="1" id="KW-0812">Transmembrane</keyword>
<evidence type="ECO:0000256" key="1">
    <source>
        <dbReference type="SAM" id="Phobius"/>
    </source>
</evidence>
<proteinExistence type="predicted"/>
<comment type="caution">
    <text evidence="2">The sequence shown here is derived from an EMBL/GenBank/DDBJ whole genome shotgun (WGS) entry which is preliminary data.</text>
</comment>
<accession>A0A8T4GFW6</accession>
<feature type="transmembrane region" description="Helical" evidence="1">
    <location>
        <begin position="37"/>
        <end position="58"/>
    </location>
</feature>
<evidence type="ECO:0000313" key="2">
    <source>
        <dbReference type="EMBL" id="MBP1923086.1"/>
    </source>
</evidence>
<keyword evidence="1" id="KW-0472">Membrane</keyword>